<comment type="subcellular location">
    <subcellularLocation>
        <location evidence="1">Endomembrane system</location>
        <topology evidence="1">Multi-pass membrane protein</topology>
    </subcellularLocation>
</comment>
<organism evidence="8 9">
    <name type="scientific">Pseudonocardia hispaniensis</name>
    <dbReference type="NCBI Taxonomy" id="904933"/>
    <lineage>
        <taxon>Bacteria</taxon>
        <taxon>Bacillati</taxon>
        <taxon>Actinomycetota</taxon>
        <taxon>Actinomycetes</taxon>
        <taxon>Pseudonocardiales</taxon>
        <taxon>Pseudonocardiaceae</taxon>
        <taxon>Pseudonocardia</taxon>
    </lineage>
</organism>
<evidence type="ECO:0000256" key="4">
    <source>
        <dbReference type="ARBA" id="ARBA00022692"/>
    </source>
</evidence>
<name>A0ABW1J484_9PSEU</name>
<sequence length="492" mass="50620">MERAPAVSADLRGRSRLDRYFRLTEHGSTVGRELRGGLVTFVTMSYIIVLNPLIIGSFAATGPGAKADVLGNVLSVPQVAASTALVAGVMTLLMGLVANLPFALATGLGINVLVAVTIAPQMTWPEAMGLVVVDGLIIVVLVLTGFRTAVFNAVPADLKAAIAVGIGLFICFIGLVDAGFVRRIPDAANTTVPVGLGLNGSIASWPTLVFVVGLLITGILVARRVRAAILLGVIISTVIAIIVEAIAEIGPSEGINPKGWNLGYPALPEAIIGLPDLSLVGDISFGAWTRLPVLTVSLLVFTLVLANFFDAIGTMTGLGKQAGLLAPGGQLPNVGRALLVEGTGAIAGGVASASSNTVYVESASGIAEGARTGLANVVTGLLFLAAMFFTPLYSVVPIEAAAPALVIVGALMMRQITEIDFTDFRVALPAFLTIVVMPFTYSIANGIGAGFIAYVVLAAATGRARRVHPLMWVVSIAFVGYFAVGPLEALIG</sequence>
<feature type="transmembrane region" description="Helical" evidence="7">
    <location>
        <begin position="38"/>
        <end position="59"/>
    </location>
</feature>
<dbReference type="PANTHER" id="PTHR43337:SF1">
    <property type="entry name" value="XANTHINE_URACIL PERMEASE C887.17-RELATED"/>
    <property type="match status" value="1"/>
</dbReference>
<keyword evidence="6 7" id="KW-0472">Membrane</keyword>
<evidence type="ECO:0000256" key="7">
    <source>
        <dbReference type="SAM" id="Phobius"/>
    </source>
</evidence>
<dbReference type="InterPro" id="IPR006043">
    <property type="entry name" value="NCS2"/>
</dbReference>
<feature type="transmembrane region" description="Helical" evidence="7">
    <location>
        <begin position="469"/>
        <end position="491"/>
    </location>
</feature>
<dbReference type="Pfam" id="PF00860">
    <property type="entry name" value="Xan_ur_permease"/>
    <property type="match status" value="1"/>
</dbReference>
<feature type="transmembrane region" description="Helical" evidence="7">
    <location>
        <begin position="287"/>
        <end position="309"/>
    </location>
</feature>
<feature type="transmembrane region" description="Helical" evidence="7">
    <location>
        <begin position="127"/>
        <end position="146"/>
    </location>
</feature>
<feature type="transmembrane region" description="Helical" evidence="7">
    <location>
        <begin position="79"/>
        <end position="97"/>
    </location>
</feature>
<keyword evidence="9" id="KW-1185">Reference proteome</keyword>
<feature type="transmembrane region" description="Helical" evidence="7">
    <location>
        <begin position="228"/>
        <end position="247"/>
    </location>
</feature>
<evidence type="ECO:0000256" key="2">
    <source>
        <dbReference type="ARBA" id="ARBA00005697"/>
    </source>
</evidence>
<protein>
    <submittedName>
        <fullName evidence="8">NCS2 family permease</fullName>
    </submittedName>
</protein>
<evidence type="ECO:0000256" key="1">
    <source>
        <dbReference type="ARBA" id="ARBA00004127"/>
    </source>
</evidence>
<reference evidence="9" key="1">
    <citation type="journal article" date="2019" name="Int. J. Syst. Evol. Microbiol.">
        <title>The Global Catalogue of Microorganisms (GCM) 10K type strain sequencing project: providing services to taxonomists for standard genome sequencing and annotation.</title>
        <authorList>
            <consortium name="The Broad Institute Genomics Platform"/>
            <consortium name="The Broad Institute Genome Sequencing Center for Infectious Disease"/>
            <person name="Wu L."/>
            <person name="Ma J."/>
        </authorList>
    </citation>
    <scope>NUCLEOTIDE SEQUENCE [LARGE SCALE GENOMIC DNA]</scope>
    <source>
        <strain evidence="9">CCM 8391</strain>
    </source>
</reference>
<evidence type="ECO:0000313" key="8">
    <source>
        <dbReference type="EMBL" id="MFC5995654.1"/>
    </source>
</evidence>
<feature type="transmembrane region" description="Helical" evidence="7">
    <location>
        <begin position="202"/>
        <end position="221"/>
    </location>
</feature>
<feature type="transmembrane region" description="Helical" evidence="7">
    <location>
        <begin position="428"/>
        <end position="457"/>
    </location>
</feature>
<feature type="transmembrane region" description="Helical" evidence="7">
    <location>
        <begin position="158"/>
        <end position="182"/>
    </location>
</feature>
<dbReference type="InterPro" id="IPR045018">
    <property type="entry name" value="Azg-like"/>
</dbReference>
<keyword evidence="5 7" id="KW-1133">Transmembrane helix</keyword>
<accession>A0ABW1J484</accession>
<keyword evidence="4 7" id="KW-0812">Transmembrane</keyword>
<comment type="caution">
    <text evidence="8">The sequence shown here is derived from an EMBL/GenBank/DDBJ whole genome shotgun (WGS) entry which is preliminary data.</text>
</comment>
<evidence type="ECO:0000256" key="5">
    <source>
        <dbReference type="ARBA" id="ARBA00022989"/>
    </source>
</evidence>
<gene>
    <name evidence="8" type="ORF">ACFQE5_15670</name>
</gene>
<evidence type="ECO:0000256" key="3">
    <source>
        <dbReference type="ARBA" id="ARBA00022448"/>
    </source>
</evidence>
<feature type="transmembrane region" description="Helical" evidence="7">
    <location>
        <begin position="102"/>
        <end position="121"/>
    </location>
</feature>
<proteinExistence type="inferred from homology"/>
<dbReference type="Proteomes" id="UP001596302">
    <property type="component" value="Unassembled WGS sequence"/>
</dbReference>
<keyword evidence="3" id="KW-0813">Transport</keyword>
<dbReference type="PANTHER" id="PTHR43337">
    <property type="entry name" value="XANTHINE/URACIL PERMEASE C887.17-RELATED"/>
    <property type="match status" value="1"/>
</dbReference>
<evidence type="ECO:0000313" key="9">
    <source>
        <dbReference type="Proteomes" id="UP001596302"/>
    </source>
</evidence>
<dbReference type="RefSeq" id="WP_379585828.1">
    <property type="nucleotide sequence ID" value="NZ_JBHSQW010000033.1"/>
</dbReference>
<comment type="similarity">
    <text evidence="2">Belongs to the nucleobase:cation symporter-2 (NCS2) (TC 2.A.40) family. Azg-like subfamily.</text>
</comment>
<evidence type="ECO:0000256" key="6">
    <source>
        <dbReference type="ARBA" id="ARBA00023136"/>
    </source>
</evidence>
<dbReference type="EMBL" id="JBHSQW010000033">
    <property type="protein sequence ID" value="MFC5995654.1"/>
    <property type="molecule type" value="Genomic_DNA"/>
</dbReference>
<feature type="transmembrane region" description="Helical" evidence="7">
    <location>
        <begin position="374"/>
        <end position="394"/>
    </location>
</feature>